<keyword evidence="1" id="KW-0808">Transferase</keyword>
<dbReference type="Pfam" id="PF13692">
    <property type="entry name" value="Glyco_trans_1_4"/>
    <property type="match status" value="1"/>
</dbReference>
<organism evidence="1 2">
    <name type="scientific">Fluviispira multicolorata</name>
    <dbReference type="NCBI Taxonomy" id="2654512"/>
    <lineage>
        <taxon>Bacteria</taxon>
        <taxon>Pseudomonadati</taxon>
        <taxon>Bdellovibrionota</taxon>
        <taxon>Oligoflexia</taxon>
        <taxon>Silvanigrellales</taxon>
        <taxon>Silvanigrellaceae</taxon>
        <taxon>Fluviispira</taxon>
    </lineage>
</organism>
<reference evidence="1 2" key="1">
    <citation type="submission" date="2019-10" db="EMBL/GenBank/DDBJ databases">
        <title>New genus of Silvanigrellaceae.</title>
        <authorList>
            <person name="Pitt A."/>
            <person name="Hahn M.W."/>
        </authorList>
    </citation>
    <scope>NUCLEOTIDE SEQUENCE [LARGE SCALE GENOMIC DNA]</scope>
    <source>
        <strain evidence="1 2">33A1-SZDP</strain>
    </source>
</reference>
<dbReference type="Proteomes" id="UP000442694">
    <property type="component" value="Unassembled WGS sequence"/>
</dbReference>
<dbReference type="AlphaFoldDB" id="A0A833JEW1"/>
<accession>A0A833JEW1</accession>
<name>A0A833JEW1_9BACT</name>
<evidence type="ECO:0000313" key="2">
    <source>
        <dbReference type="Proteomes" id="UP000442694"/>
    </source>
</evidence>
<dbReference type="PANTHER" id="PTHR12526">
    <property type="entry name" value="GLYCOSYLTRANSFERASE"/>
    <property type="match status" value="1"/>
</dbReference>
<comment type="caution">
    <text evidence="1">The sequence shown here is derived from an EMBL/GenBank/DDBJ whole genome shotgun (WGS) entry which is preliminary data.</text>
</comment>
<sequence>MKNILFFNQTIDFGGHEIMSLEIIKEFSLNNSVNVIICIHKMNEKFYNELLKINNIKIIFHKINYSKFDFIRGFFYFFFSNSLKKILISENIDTVIAIQGSIKMSAIIHFVTRRFNINSFSYIPFHFKSIKRNIINKLVIKFLFKLPKNYLVLSDYWKKELLLITKRKKEDFYIIKNFFPENEMQIEKRGNTSDNKKNIYLIGRICEQKNQIFLCDAIKSFPNLSEIYNFYIVGNRVDYDIISNHISVKSGKIKILPWSSLNTIYSNADIILMTSHYEGVPLVVIEAMALKKPLVLPGIKELKDFTLPELIYEPENLSSLNFVLTENVSKFSDEVIQRNYNYYINNFSKESFKNDCREFLNNVLKITK</sequence>
<gene>
    <name evidence="1" type="ORF">GCL57_06595</name>
</gene>
<dbReference type="Gene3D" id="3.40.50.2000">
    <property type="entry name" value="Glycogen Phosphorylase B"/>
    <property type="match status" value="2"/>
</dbReference>
<dbReference type="SUPFAM" id="SSF53756">
    <property type="entry name" value="UDP-Glycosyltransferase/glycogen phosphorylase"/>
    <property type="match status" value="1"/>
</dbReference>
<proteinExistence type="predicted"/>
<dbReference type="EMBL" id="WFLN01000006">
    <property type="protein sequence ID" value="KAB8030639.1"/>
    <property type="molecule type" value="Genomic_DNA"/>
</dbReference>
<dbReference type="PANTHER" id="PTHR12526:SF630">
    <property type="entry name" value="GLYCOSYLTRANSFERASE"/>
    <property type="match status" value="1"/>
</dbReference>
<protein>
    <submittedName>
        <fullName evidence="1">Glycosyltransferase</fullName>
    </submittedName>
</protein>
<dbReference type="RefSeq" id="WP_152212567.1">
    <property type="nucleotide sequence ID" value="NZ_WFLN01000006.1"/>
</dbReference>
<dbReference type="GO" id="GO:0016740">
    <property type="term" value="F:transferase activity"/>
    <property type="evidence" value="ECO:0007669"/>
    <property type="project" value="UniProtKB-KW"/>
</dbReference>
<keyword evidence="2" id="KW-1185">Reference proteome</keyword>
<evidence type="ECO:0000313" key="1">
    <source>
        <dbReference type="EMBL" id="KAB8030639.1"/>
    </source>
</evidence>